<evidence type="ECO:0000256" key="1">
    <source>
        <dbReference type="SAM" id="MobiDB-lite"/>
    </source>
</evidence>
<sequence length="360" mass="39615">MEHDSLDISTKLVLLSIQHFLLRHRDKITAMIKPQLRNCLRWVGVHEQDWLPSVFRVIPDVNGRMDTVRLENGTRAVTLILARDQFQNVKIFAPQVSPGCQLYLHAGNIPSFETRDRTLLYVFDEDNVKDYQSSYVRTTAFTFMVPQNCTGSFMWSVLNKATLIADSYKPSNGWSMSYEWVEPFGETQSFNDAMSHSALDSSPDALPVNFVVKSATPGSDGRLTFQNGLSQVNVTNPLKNSEIYLNGVNFTILWYPSQMAVDKGYLVWYRIVAAPVQTSISPASQPTTSNVPVSVVTVATSQAPTASQPASAATVTNPAGTSGSPGSTSAQPATTTTSGNQLSNLPAFMCINIMFLAYLH</sequence>
<gene>
    <name evidence="2" type="ORF">MSPICULIGERA_LOCUS10206</name>
</gene>
<dbReference type="Proteomes" id="UP001177023">
    <property type="component" value="Unassembled WGS sequence"/>
</dbReference>
<dbReference type="AlphaFoldDB" id="A0AA36CPP0"/>
<feature type="non-terminal residue" evidence="2">
    <location>
        <position position="360"/>
    </location>
</feature>
<evidence type="ECO:0000313" key="2">
    <source>
        <dbReference type="EMBL" id="CAJ0571808.1"/>
    </source>
</evidence>
<comment type="caution">
    <text evidence="2">The sequence shown here is derived from an EMBL/GenBank/DDBJ whole genome shotgun (WGS) entry which is preliminary data.</text>
</comment>
<evidence type="ECO:0000313" key="3">
    <source>
        <dbReference type="Proteomes" id="UP001177023"/>
    </source>
</evidence>
<dbReference type="EMBL" id="CATQJA010002582">
    <property type="protein sequence ID" value="CAJ0571808.1"/>
    <property type="molecule type" value="Genomic_DNA"/>
</dbReference>
<feature type="region of interest" description="Disordered" evidence="1">
    <location>
        <begin position="306"/>
        <end position="338"/>
    </location>
</feature>
<proteinExistence type="predicted"/>
<accession>A0AA36CPP0</accession>
<name>A0AA36CPP0_9BILA</name>
<reference evidence="2" key="1">
    <citation type="submission" date="2023-06" db="EMBL/GenBank/DDBJ databases">
        <authorList>
            <person name="Delattre M."/>
        </authorList>
    </citation>
    <scope>NUCLEOTIDE SEQUENCE</scope>
    <source>
        <strain evidence="2">AF72</strain>
    </source>
</reference>
<organism evidence="2 3">
    <name type="scientific">Mesorhabditis spiculigera</name>
    <dbReference type="NCBI Taxonomy" id="96644"/>
    <lineage>
        <taxon>Eukaryota</taxon>
        <taxon>Metazoa</taxon>
        <taxon>Ecdysozoa</taxon>
        <taxon>Nematoda</taxon>
        <taxon>Chromadorea</taxon>
        <taxon>Rhabditida</taxon>
        <taxon>Rhabditina</taxon>
        <taxon>Rhabditomorpha</taxon>
        <taxon>Rhabditoidea</taxon>
        <taxon>Rhabditidae</taxon>
        <taxon>Mesorhabditinae</taxon>
        <taxon>Mesorhabditis</taxon>
    </lineage>
</organism>
<keyword evidence="3" id="KW-1185">Reference proteome</keyword>
<protein>
    <submittedName>
        <fullName evidence="2">Uncharacterized protein</fullName>
    </submittedName>
</protein>